<dbReference type="InterPro" id="IPR045339">
    <property type="entry name" value="DUF6534"/>
</dbReference>
<gene>
    <name evidence="3" type="ORF">MVEN_02584500</name>
</gene>
<evidence type="ECO:0000313" key="4">
    <source>
        <dbReference type="Proteomes" id="UP000620124"/>
    </source>
</evidence>
<organism evidence="3 4">
    <name type="scientific">Mycena venus</name>
    <dbReference type="NCBI Taxonomy" id="2733690"/>
    <lineage>
        <taxon>Eukaryota</taxon>
        <taxon>Fungi</taxon>
        <taxon>Dikarya</taxon>
        <taxon>Basidiomycota</taxon>
        <taxon>Agaricomycotina</taxon>
        <taxon>Agaricomycetes</taxon>
        <taxon>Agaricomycetidae</taxon>
        <taxon>Agaricales</taxon>
        <taxon>Marasmiineae</taxon>
        <taxon>Mycenaceae</taxon>
        <taxon>Mycena</taxon>
    </lineage>
</organism>
<evidence type="ECO:0000259" key="2">
    <source>
        <dbReference type="Pfam" id="PF20152"/>
    </source>
</evidence>
<dbReference type="PANTHER" id="PTHR40465:SF1">
    <property type="entry name" value="DUF6534 DOMAIN-CONTAINING PROTEIN"/>
    <property type="match status" value="1"/>
</dbReference>
<protein>
    <recommendedName>
        <fullName evidence="2">DUF6534 domain-containing protein</fullName>
    </recommendedName>
</protein>
<reference evidence="3" key="1">
    <citation type="submission" date="2020-05" db="EMBL/GenBank/DDBJ databases">
        <title>Mycena genomes resolve the evolution of fungal bioluminescence.</title>
        <authorList>
            <person name="Tsai I.J."/>
        </authorList>
    </citation>
    <scope>NUCLEOTIDE SEQUENCE</scope>
    <source>
        <strain evidence="3">CCC161011</strain>
    </source>
</reference>
<evidence type="ECO:0000256" key="1">
    <source>
        <dbReference type="SAM" id="Phobius"/>
    </source>
</evidence>
<feature type="transmembrane region" description="Helical" evidence="1">
    <location>
        <begin position="60"/>
        <end position="83"/>
    </location>
</feature>
<feature type="domain" description="DUF6534" evidence="2">
    <location>
        <begin position="26"/>
        <end position="114"/>
    </location>
</feature>
<dbReference type="EMBL" id="JACAZI010000039">
    <property type="protein sequence ID" value="KAF7326906.1"/>
    <property type="molecule type" value="Genomic_DNA"/>
</dbReference>
<comment type="caution">
    <text evidence="3">The sequence shown here is derived from an EMBL/GenBank/DDBJ whole genome shotgun (WGS) entry which is preliminary data.</text>
</comment>
<keyword evidence="4" id="KW-1185">Reference proteome</keyword>
<dbReference type="OrthoDB" id="2743740at2759"/>
<dbReference type="Pfam" id="PF20152">
    <property type="entry name" value="DUF6534"/>
    <property type="match status" value="1"/>
</dbReference>
<evidence type="ECO:0000313" key="3">
    <source>
        <dbReference type="EMBL" id="KAF7326906.1"/>
    </source>
</evidence>
<proteinExistence type="predicted"/>
<name>A0A8H6U1X3_9AGAR</name>
<keyword evidence="1" id="KW-0812">Transmembrane</keyword>
<sequence length="190" mass="21327">MFKIWNPANLKSIVDVGLVPLYCIRVVSDAITAVVLCAVLHEASSRLTTFTGSKRVVKTLMVYAMNRFILTTIVVIIQTIVLLIKPDSIWAMVLDAITVHLYVNSLLATLNARQKLRSIDPHGQSNNAREDSVPDLFFDSQYINTEPDQVESDVEPVQVNLYLNKKRGDTVDQDVEQYTYKMAKLGHTSS</sequence>
<feature type="transmembrane region" description="Helical" evidence="1">
    <location>
        <begin position="89"/>
        <end position="110"/>
    </location>
</feature>
<dbReference type="PANTHER" id="PTHR40465">
    <property type="entry name" value="CHROMOSOME 1, WHOLE GENOME SHOTGUN SEQUENCE"/>
    <property type="match status" value="1"/>
</dbReference>
<keyword evidence="1" id="KW-1133">Transmembrane helix</keyword>
<accession>A0A8H6U1X3</accession>
<keyword evidence="1" id="KW-0472">Membrane</keyword>
<dbReference type="Proteomes" id="UP000620124">
    <property type="component" value="Unassembled WGS sequence"/>
</dbReference>
<dbReference type="AlphaFoldDB" id="A0A8H6U1X3"/>